<evidence type="ECO:0000313" key="1">
    <source>
        <dbReference type="EMBL" id="KAK4339090.1"/>
    </source>
</evidence>
<proteinExistence type="predicted"/>
<dbReference type="Proteomes" id="UP001291623">
    <property type="component" value="Unassembled WGS sequence"/>
</dbReference>
<dbReference type="PANTHER" id="PTHR31343">
    <property type="entry name" value="T15D22.8"/>
    <property type="match status" value="1"/>
</dbReference>
<dbReference type="PANTHER" id="PTHR31343:SF29">
    <property type="entry name" value="DUF789 DOMAIN-CONTAINING PROTEIN"/>
    <property type="match status" value="1"/>
</dbReference>
<evidence type="ECO:0000313" key="2">
    <source>
        <dbReference type="Proteomes" id="UP001291623"/>
    </source>
</evidence>
<name>A0AAE1QT44_9SOLA</name>
<keyword evidence="2" id="KW-1185">Reference proteome</keyword>
<protein>
    <submittedName>
        <fullName evidence="1">Uncharacterized protein</fullName>
    </submittedName>
</protein>
<dbReference type="InterPro" id="IPR008507">
    <property type="entry name" value="DUF789"/>
</dbReference>
<sequence length="365" mass="41221">MGDQNSMWNPSGDEYFTLRDLWDCYEEWSAYGIGAPICLKDDNETVIQYYAPYLSAIQIYTIKSPSSLIRNSSGDNDVDFEMESWSDASDSSDKLSRSLSNNSISADSCFELLPSRDRLGYLYFQYSETCSPCWRIPFADKIIEFAQSYPGLSTLKSTDLSAASWMAVAWYPIYHVPMKGITKNVSASFLTYHTLSSSFQDAVEENFGNETNEQKKGDSGIRLSPFGLATYKMQNDVWLNIDTYEDYEKLSDLQSAADSWLKQLSFHHHDFNFFNSHSNMEHGDGAVVHFYIQPVCENPKVVEVVGPTTLIYGQEVGENEVNVASRATNMDFDKVINTEAGRANDDEVENNVADVEEVDVKDCDD</sequence>
<dbReference type="EMBL" id="JAVYJV010000023">
    <property type="protein sequence ID" value="KAK4339090.1"/>
    <property type="molecule type" value="Genomic_DNA"/>
</dbReference>
<comment type="caution">
    <text evidence="1">The sequence shown here is derived from an EMBL/GenBank/DDBJ whole genome shotgun (WGS) entry which is preliminary data.</text>
</comment>
<dbReference type="Pfam" id="PF05623">
    <property type="entry name" value="DUF789"/>
    <property type="match status" value="1"/>
</dbReference>
<accession>A0AAE1QT44</accession>
<dbReference type="AlphaFoldDB" id="A0AAE1QT44"/>
<organism evidence="1 2">
    <name type="scientific">Anisodus tanguticus</name>
    <dbReference type="NCBI Taxonomy" id="243964"/>
    <lineage>
        <taxon>Eukaryota</taxon>
        <taxon>Viridiplantae</taxon>
        <taxon>Streptophyta</taxon>
        <taxon>Embryophyta</taxon>
        <taxon>Tracheophyta</taxon>
        <taxon>Spermatophyta</taxon>
        <taxon>Magnoliopsida</taxon>
        <taxon>eudicotyledons</taxon>
        <taxon>Gunneridae</taxon>
        <taxon>Pentapetalae</taxon>
        <taxon>asterids</taxon>
        <taxon>lamiids</taxon>
        <taxon>Solanales</taxon>
        <taxon>Solanaceae</taxon>
        <taxon>Solanoideae</taxon>
        <taxon>Hyoscyameae</taxon>
        <taxon>Anisodus</taxon>
    </lineage>
</organism>
<reference evidence="1" key="1">
    <citation type="submission" date="2023-12" db="EMBL/GenBank/DDBJ databases">
        <title>Genome assembly of Anisodus tanguticus.</title>
        <authorList>
            <person name="Wang Y.-J."/>
        </authorList>
    </citation>
    <scope>NUCLEOTIDE SEQUENCE</scope>
    <source>
        <strain evidence="1">KB-2021</strain>
        <tissue evidence="1">Leaf</tissue>
    </source>
</reference>
<gene>
    <name evidence="1" type="ORF">RND71_040552</name>
</gene>